<comment type="caution">
    <text evidence="1">The sequence shown here is derived from an EMBL/GenBank/DDBJ whole genome shotgun (WGS) entry which is preliminary data.</text>
</comment>
<keyword evidence="2" id="KW-1185">Reference proteome</keyword>
<dbReference type="Proteomes" id="UP001292094">
    <property type="component" value="Unassembled WGS sequence"/>
</dbReference>
<evidence type="ECO:0000313" key="2">
    <source>
        <dbReference type="Proteomes" id="UP001292094"/>
    </source>
</evidence>
<reference evidence="1" key="1">
    <citation type="submission" date="2023-11" db="EMBL/GenBank/DDBJ databases">
        <title>Genome assemblies of two species of porcelain crab, Petrolisthes cinctipes and Petrolisthes manimaculis (Anomura: Porcellanidae).</title>
        <authorList>
            <person name="Angst P."/>
        </authorList>
    </citation>
    <scope>NUCLEOTIDE SEQUENCE</scope>
    <source>
        <strain evidence="1">PB745_02</strain>
        <tissue evidence="1">Gill</tissue>
    </source>
</reference>
<accession>A0AAE1TUS6</accession>
<gene>
    <name evidence="1" type="ORF">Pmani_031501</name>
</gene>
<name>A0AAE1TUS6_9EUCA</name>
<dbReference type="AlphaFoldDB" id="A0AAE1TUS6"/>
<proteinExistence type="predicted"/>
<protein>
    <submittedName>
        <fullName evidence="1">Uncharacterized protein</fullName>
    </submittedName>
</protein>
<evidence type="ECO:0000313" key="1">
    <source>
        <dbReference type="EMBL" id="KAK4295970.1"/>
    </source>
</evidence>
<dbReference type="EMBL" id="JAWZYT010003961">
    <property type="protein sequence ID" value="KAK4295970.1"/>
    <property type="molecule type" value="Genomic_DNA"/>
</dbReference>
<sequence length="89" mass="9617">MQKLEKREVRGVGRCREERLAGAGKIGGKEGWQVEGKEEVGWQVEGREEVGWQVGGARGGCVGGREDVVGLAGGWSKGWVWRCMGGCVE</sequence>
<organism evidence="1 2">
    <name type="scientific">Petrolisthes manimaculis</name>
    <dbReference type="NCBI Taxonomy" id="1843537"/>
    <lineage>
        <taxon>Eukaryota</taxon>
        <taxon>Metazoa</taxon>
        <taxon>Ecdysozoa</taxon>
        <taxon>Arthropoda</taxon>
        <taxon>Crustacea</taxon>
        <taxon>Multicrustacea</taxon>
        <taxon>Malacostraca</taxon>
        <taxon>Eumalacostraca</taxon>
        <taxon>Eucarida</taxon>
        <taxon>Decapoda</taxon>
        <taxon>Pleocyemata</taxon>
        <taxon>Anomura</taxon>
        <taxon>Galatheoidea</taxon>
        <taxon>Porcellanidae</taxon>
        <taxon>Petrolisthes</taxon>
    </lineage>
</organism>